<name>A0A0X8XAD9_HALHR</name>
<dbReference type="NCBIfam" id="TIGR00369">
    <property type="entry name" value="unchar_dom_1"/>
    <property type="match status" value="1"/>
</dbReference>
<gene>
    <name evidence="3" type="ORF">HH1059_15840</name>
</gene>
<dbReference type="Gene3D" id="3.10.129.10">
    <property type="entry name" value="Hotdog Thioesterase"/>
    <property type="match status" value="1"/>
</dbReference>
<sequence>MRERGNHQPTQDCGYPTEDPPVEFEIARRLFQDSPHGSLIGLELVDLGSDFVVSKVAYRPELVGNPQTGYLHGGVITTIIDQSSGASVMLATGGQEGIVTLDLRIDHLRPAAPGRDVYARAECYRVGREVAFARCSAYQEDPAYPFATSMSAFMRLRDEVAQNG</sequence>
<dbReference type="SUPFAM" id="SSF54637">
    <property type="entry name" value="Thioesterase/thiol ester dehydrase-isomerase"/>
    <property type="match status" value="1"/>
</dbReference>
<protein>
    <recommendedName>
        <fullName evidence="2">Thioesterase domain-containing protein</fullName>
    </recommendedName>
</protein>
<dbReference type="Pfam" id="PF03061">
    <property type="entry name" value="4HBT"/>
    <property type="match status" value="1"/>
</dbReference>
<dbReference type="InterPro" id="IPR003736">
    <property type="entry name" value="PAAI_dom"/>
</dbReference>
<dbReference type="Proteomes" id="UP000218890">
    <property type="component" value="Chromosome"/>
</dbReference>
<dbReference type="PANTHER" id="PTHR43240:SF7">
    <property type="entry name" value="BLR7284 PROTEIN"/>
    <property type="match status" value="1"/>
</dbReference>
<proteinExistence type="predicted"/>
<dbReference type="RefSeq" id="WP_207148220.1">
    <property type="nucleotide sequence ID" value="NZ_AP017372.2"/>
</dbReference>
<dbReference type="InterPro" id="IPR029069">
    <property type="entry name" value="HotDog_dom_sf"/>
</dbReference>
<dbReference type="PANTHER" id="PTHR43240">
    <property type="entry name" value="1,4-DIHYDROXY-2-NAPHTHOYL-COA THIOESTERASE 1"/>
    <property type="match status" value="1"/>
</dbReference>
<reference evidence="3" key="1">
    <citation type="submission" date="2016-02" db="EMBL/GenBank/DDBJ databases">
        <title>Halorhodospira halochloris DSM-1059 complete genome, version 2.</title>
        <authorList>
            <person name="Tsukatani Y."/>
        </authorList>
    </citation>
    <scope>NUCLEOTIDE SEQUENCE</scope>
    <source>
        <strain evidence="3">DSM 1059</strain>
    </source>
</reference>
<dbReference type="CDD" id="cd03443">
    <property type="entry name" value="PaaI_thioesterase"/>
    <property type="match status" value="1"/>
</dbReference>
<dbReference type="EMBL" id="AP017372">
    <property type="protein sequence ID" value="BAU58294.1"/>
    <property type="molecule type" value="Genomic_DNA"/>
</dbReference>
<dbReference type="AlphaFoldDB" id="A0A0X8XAD9"/>
<evidence type="ECO:0000313" key="3">
    <source>
        <dbReference type="EMBL" id="BAU58294.1"/>
    </source>
</evidence>
<organism evidence="3 4">
    <name type="scientific">Halorhodospira halochloris</name>
    <name type="common">Ectothiorhodospira halochloris</name>
    <dbReference type="NCBI Taxonomy" id="1052"/>
    <lineage>
        <taxon>Bacteria</taxon>
        <taxon>Pseudomonadati</taxon>
        <taxon>Pseudomonadota</taxon>
        <taxon>Gammaproteobacteria</taxon>
        <taxon>Chromatiales</taxon>
        <taxon>Ectothiorhodospiraceae</taxon>
        <taxon>Halorhodospira</taxon>
    </lineage>
</organism>
<accession>A0A0X8XAD9</accession>
<dbReference type="KEGG" id="hhk:HH1059_15840"/>
<evidence type="ECO:0000259" key="2">
    <source>
        <dbReference type="Pfam" id="PF03061"/>
    </source>
</evidence>
<dbReference type="GO" id="GO:0005829">
    <property type="term" value="C:cytosol"/>
    <property type="evidence" value="ECO:0007669"/>
    <property type="project" value="TreeGrafter"/>
</dbReference>
<keyword evidence="1" id="KW-0378">Hydrolase</keyword>
<feature type="domain" description="Thioesterase" evidence="2">
    <location>
        <begin position="69"/>
        <end position="142"/>
    </location>
</feature>
<dbReference type="GO" id="GO:0061522">
    <property type="term" value="F:1,4-dihydroxy-2-naphthoyl-CoA thioesterase activity"/>
    <property type="evidence" value="ECO:0007669"/>
    <property type="project" value="TreeGrafter"/>
</dbReference>
<evidence type="ECO:0000256" key="1">
    <source>
        <dbReference type="ARBA" id="ARBA00022801"/>
    </source>
</evidence>
<evidence type="ECO:0000313" key="4">
    <source>
        <dbReference type="Proteomes" id="UP000218890"/>
    </source>
</evidence>
<keyword evidence="4" id="KW-1185">Reference proteome</keyword>
<dbReference type="InterPro" id="IPR006683">
    <property type="entry name" value="Thioestr_dom"/>
</dbReference>